<organism evidence="11 13">
    <name type="scientific">Ferroacidibacillus organovorans</name>
    <dbReference type="NCBI Taxonomy" id="1765683"/>
    <lineage>
        <taxon>Bacteria</taxon>
        <taxon>Bacillati</taxon>
        <taxon>Bacillota</taxon>
        <taxon>Bacilli</taxon>
        <taxon>Bacillales</taxon>
        <taxon>Alicyclobacillaceae</taxon>
        <taxon>Ferroacidibacillus</taxon>
    </lineage>
</organism>
<dbReference type="EMBL" id="LSUQ01000031">
    <property type="protein sequence ID" value="OAG93527.1"/>
    <property type="molecule type" value="Genomic_DNA"/>
</dbReference>
<dbReference type="InterPro" id="IPR013785">
    <property type="entry name" value="Aldolase_TIM"/>
</dbReference>
<dbReference type="STRING" id="1765683.B2M26_13070"/>
<comment type="subcellular location">
    <subcellularLocation>
        <location evidence="9 10">Cytoplasm</location>
    </subcellularLocation>
</comment>
<gene>
    <name evidence="9" type="primary">tpiA</name>
    <name evidence="11" type="ORF">AYW79_10150</name>
    <name evidence="12" type="ORF">B2M26_13070</name>
</gene>
<evidence type="ECO:0000313" key="12">
    <source>
        <dbReference type="EMBL" id="OPG15082.1"/>
    </source>
</evidence>
<proteinExistence type="inferred from homology"/>
<dbReference type="GO" id="GO:0006096">
    <property type="term" value="P:glycolytic process"/>
    <property type="evidence" value="ECO:0007669"/>
    <property type="project" value="UniProtKB-UniRule"/>
</dbReference>
<dbReference type="EC" id="5.3.1.1" evidence="3 9"/>
<feature type="binding site" evidence="9">
    <location>
        <position position="222"/>
    </location>
    <ligand>
        <name>substrate</name>
    </ligand>
</feature>
<dbReference type="InterPro" id="IPR000652">
    <property type="entry name" value="Triosephosphate_isomerase"/>
</dbReference>
<accession>A0A161PX77</accession>
<dbReference type="InterPro" id="IPR020861">
    <property type="entry name" value="Triosephosphate_isomerase_AS"/>
</dbReference>
<evidence type="ECO:0000256" key="1">
    <source>
        <dbReference type="ARBA" id="ARBA00004680"/>
    </source>
</evidence>
<dbReference type="AlphaFoldDB" id="A0A161PX77"/>
<keyword evidence="6 9" id="KW-0963">Cytoplasm</keyword>
<dbReference type="UniPathway" id="UPA00109">
    <property type="reaction ID" value="UER00189"/>
</dbReference>
<dbReference type="Proteomes" id="UP000190229">
    <property type="component" value="Unassembled WGS sequence"/>
</dbReference>
<comment type="function">
    <text evidence="9">Involved in the gluconeogenesis. Catalyzes stereospecifically the conversion of dihydroxyacetone phosphate (DHAP) to D-glyceraldehyde-3-phosphate (G3P).</text>
</comment>
<comment type="pathway">
    <text evidence="9 10">Carbohydrate biosynthesis; gluconeogenesis.</text>
</comment>
<evidence type="ECO:0000256" key="8">
    <source>
        <dbReference type="ARBA" id="ARBA00023235"/>
    </source>
</evidence>
<reference evidence="11 13" key="1">
    <citation type="submission" date="2016-02" db="EMBL/GenBank/DDBJ databases">
        <title>Draft genome sequence of Acidibacillus ferrooxidans SLC66.</title>
        <authorList>
            <person name="Oliveira G."/>
            <person name="Nancucheo I."/>
            <person name="Dall'Agnol H."/>
            <person name="Johnson B."/>
            <person name="Oliveira R."/>
            <person name="Nunes G.L."/>
            <person name="Tzotzos G."/>
            <person name="Orellana S.C."/>
            <person name="Salim A.C."/>
            <person name="Araujo F.M."/>
        </authorList>
    </citation>
    <scope>NUCLEOTIDE SEQUENCE [LARGE SCALE GENOMIC DNA]</scope>
    <source>
        <strain evidence="11 13">SLC66</strain>
    </source>
</reference>
<dbReference type="Pfam" id="PF00121">
    <property type="entry name" value="TIM"/>
    <property type="match status" value="1"/>
</dbReference>
<dbReference type="PROSITE" id="PS00171">
    <property type="entry name" value="TIM_1"/>
    <property type="match status" value="1"/>
</dbReference>
<dbReference type="Proteomes" id="UP000077421">
    <property type="component" value="Unassembled WGS sequence"/>
</dbReference>
<dbReference type="GO" id="GO:0005829">
    <property type="term" value="C:cytosol"/>
    <property type="evidence" value="ECO:0007669"/>
    <property type="project" value="TreeGrafter"/>
</dbReference>
<evidence type="ECO:0000256" key="6">
    <source>
        <dbReference type="ARBA" id="ARBA00022490"/>
    </source>
</evidence>
<comment type="caution">
    <text evidence="11">The sequence shown here is derived from an EMBL/GenBank/DDBJ whole genome shotgun (WGS) entry which is preliminary data.</text>
</comment>
<keyword evidence="14" id="KW-1185">Reference proteome</keyword>
<dbReference type="RefSeq" id="WP_067565170.1">
    <property type="nucleotide sequence ID" value="NZ_LSUQ01000031.1"/>
</dbReference>
<feature type="active site" description="Electrophile" evidence="9">
    <location>
        <position position="97"/>
    </location>
</feature>
<feature type="binding site" evidence="9">
    <location>
        <position position="183"/>
    </location>
    <ligand>
        <name>substrate</name>
    </ligand>
</feature>
<dbReference type="InterPro" id="IPR022896">
    <property type="entry name" value="TrioseP_Isoase_bac/euk"/>
</dbReference>
<keyword evidence="8 9" id="KW-0413">Isomerase</keyword>
<keyword evidence="5 9" id="KW-0312">Gluconeogenesis</keyword>
<dbReference type="OrthoDB" id="9809429at2"/>
<dbReference type="GO" id="GO:0006094">
    <property type="term" value="P:gluconeogenesis"/>
    <property type="evidence" value="ECO:0007669"/>
    <property type="project" value="UniProtKB-UniRule"/>
</dbReference>
<dbReference type="NCBIfam" id="TIGR00419">
    <property type="entry name" value="tim"/>
    <property type="match status" value="1"/>
</dbReference>
<dbReference type="PROSITE" id="PS51440">
    <property type="entry name" value="TIM_2"/>
    <property type="match status" value="1"/>
</dbReference>
<dbReference type="PANTHER" id="PTHR21139">
    <property type="entry name" value="TRIOSEPHOSPHATE ISOMERASE"/>
    <property type="match status" value="1"/>
</dbReference>
<keyword evidence="7 9" id="KW-0324">Glycolysis</keyword>
<dbReference type="EMBL" id="MWPS01000043">
    <property type="protein sequence ID" value="OPG15082.1"/>
    <property type="molecule type" value="Genomic_DNA"/>
</dbReference>
<dbReference type="InterPro" id="IPR035990">
    <property type="entry name" value="TIM_sf"/>
</dbReference>
<dbReference type="FunFam" id="3.20.20.70:FF:000016">
    <property type="entry name" value="Triosephosphate isomerase"/>
    <property type="match status" value="1"/>
</dbReference>
<name>A0A161PX77_9BACL</name>
<evidence type="ECO:0000256" key="4">
    <source>
        <dbReference type="ARBA" id="ARBA00019397"/>
    </source>
</evidence>
<dbReference type="Gene3D" id="3.20.20.70">
    <property type="entry name" value="Aldolase class I"/>
    <property type="match status" value="1"/>
</dbReference>
<dbReference type="PANTHER" id="PTHR21139:SF42">
    <property type="entry name" value="TRIOSEPHOSPHATE ISOMERASE"/>
    <property type="match status" value="1"/>
</dbReference>
<feature type="active site" description="Proton acceptor" evidence="9">
    <location>
        <position position="177"/>
    </location>
</feature>
<evidence type="ECO:0000256" key="2">
    <source>
        <dbReference type="ARBA" id="ARBA00007422"/>
    </source>
</evidence>
<evidence type="ECO:0000256" key="10">
    <source>
        <dbReference type="RuleBase" id="RU363013"/>
    </source>
</evidence>
<evidence type="ECO:0000256" key="5">
    <source>
        <dbReference type="ARBA" id="ARBA00022432"/>
    </source>
</evidence>
<protein>
    <recommendedName>
        <fullName evidence="4 9">Triosephosphate isomerase</fullName>
        <shortName evidence="9">TIM</shortName>
        <shortName evidence="9">TPI</shortName>
        <ecNumber evidence="3 9">5.3.1.1</ecNumber>
    </recommendedName>
    <alternativeName>
        <fullName evidence="9">Triose-phosphate isomerase</fullName>
    </alternativeName>
</protein>
<dbReference type="HAMAP" id="MF_00147_B">
    <property type="entry name" value="TIM_B"/>
    <property type="match status" value="1"/>
</dbReference>
<sequence length="265" mass="27607">MRTPLIAGNWKMYKTRKEAFAFVDALKDLLATFDPKRVEGWICAPYLALVGLPEALAGTSVRVGAQNVHQDKEGAHTGEVSLAMLSEVGVEAVILGHSERRADCGETDRAVAEKTEAVLLAGLTPIVCVGETLEQREGGQTAALIAAQVSAVVEHLTRADAPEELASKLARLVFAYEPIWAIGTGKTASVADASTVITGIRATLTRGLGSRAEAVRILYGGSVKPDNLGAFLAERDIDGALVGGASLAPDSFAALLTVAVEASAS</sequence>
<comment type="subunit">
    <text evidence="9 10">Homodimer.</text>
</comment>
<dbReference type="GO" id="GO:0004807">
    <property type="term" value="F:triose-phosphate isomerase activity"/>
    <property type="evidence" value="ECO:0007669"/>
    <property type="project" value="UniProtKB-UniRule"/>
</dbReference>
<evidence type="ECO:0000313" key="11">
    <source>
        <dbReference type="EMBL" id="OAG93527.1"/>
    </source>
</evidence>
<comment type="pathway">
    <text evidence="1 9 10">Carbohydrate degradation; glycolysis; D-glyceraldehyde 3-phosphate from glycerone phosphate: step 1/1.</text>
</comment>
<evidence type="ECO:0000256" key="7">
    <source>
        <dbReference type="ARBA" id="ARBA00023152"/>
    </source>
</evidence>
<comment type="similarity">
    <text evidence="2 9 10">Belongs to the triosephosphate isomerase family.</text>
</comment>
<dbReference type="CDD" id="cd00311">
    <property type="entry name" value="TIM"/>
    <property type="match status" value="1"/>
</dbReference>
<feature type="binding site" evidence="9">
    <location>
        <begin position="243"/>
        <end position="244"/>
    </location>
    <ligand>
        <name>substrate</name>
    </ligand>
</feature>
<dbReference type="SUPFAM" id="SSF51351">
    <property type="entry name" value="Triosephosphate isomerase (TIM)"/>
    <property type="match status" value="1"/>
</dbReference>
<evidence type="ECO:0000313" key="14">
    <source>
        <dbReference type="Proteomes" id="UP000190229"/>
    </source>
</evidence>
<dbReference type="UniPathway" id="UPA00138"/>
<reference evidence="12 14" key="2">
    <citation type="submission" date="2017-02" db="EMBL/GenBank/DDBJ databases">
        <title>Draft genome of Acidibacillus ferrooxidans Huett2.</title>
        <authorList>
            <person name="Schopf S."/>
        </authorList>
    </citation>
    <scope>NUCLEOTIDE SEQUENCE [LARGE SCALE GENOMIC DNA]</scope>
    <source>
        <strain evidence="12 14">Huett2</strain>
    </source>
</reference>
<evidence type="ECO:0000256" key="9">
    <source>
        <dbReference type="HAMAP-Rule" id="MF_00147"/>
    </source>
</evidence>
<dbReference type="GO" id="GO:0046166">
    <property type="term" value="P:glyceraldehyde-3-phosphate biosynthetic process"/>
    <property type="evidence" value="ECO:0007669"/>
    <property type="project" value="TreeGrafter"/>
</dbReference>
<comment type="catalytic activity">
    <reaction evidence="9 10">
        <text>D-glyceraldehyde 3-phosphate = dihydroxyacetone phosphate</text>
        <dbReference type="Rhea" id="RHEA:18585"/>
        <dbReference type="ChEBI" id="CHEBI:57642"/>
        <dbReference type="ChEBI" id="CHEBI:59776"/>
        <dbReference type="EC" id="5.3.1.1"/>
    </reaction>
</comment>
<evidence type="ECO:0000256" key="3">
    <source>
        <dbReference type="ARBA" id="ARBA00011940"/>
    </source>
</evidence>
<feature type="binding site" evidence="9">
    <location>
        <begin position="9"/>
        <end position="11"/>
    </location>
    <ligand>
        <name>substrate</name>
    </ligand>
</feature>
<dbReference type="GO" id="GO:0019563">
    <property type="term" value="P:glycerol catabolic process"/>
    <property type="evidence" value="ECO:0007669"/>
    <property type="project" value="TreeGrafter"/>
</dbReference>
<evidence type="ECO:0000313" key="13">
    <source>
        <dbReference type="Proteomes" id="UP000077421"/>
    </source>
</evidence>